<comment type="similarity">
    <text evidence="11">Belongs to the helicase family. PriA subfamily.</text>
</comment>
<dbReference type="InterPro" id="IPR037274">
    <property type="entry name" value="Znf_CHY_sf"/>
</dbReference>
<dbReference type="AlphaFoldDB" id="A0A1G2KQL8"/>
<keyword evidence="10" id="KW-0413">Isomerase</keyword>
<dbReference type="GO" id="GO:0016787">
    <property type="term" value="F:hydrolase activity"/>
    <property type="evidence" value="ECO:0007669"/>
    <property type="project" value="UniProtKB-KW"/>
</dbReference>
<keyword evidence="5" id="KW-0378">Hydrolase</keyword>
<keyword evidence="4 11" id="KW-0547">Nucleotide-binding</keyword>
<dbReference type="Pfam" id="PF18074">
    <property type="entry name" value="PriA_C"/>
    <property type="match status" value="1"/>
</dbReference>
<feature type="binding site" evidence="11">
    <location>
        <position position="361"/>
    </location>
    <ligand>
        <name>Zn(2+)</name>
        <dbReference type="ChEBI" id="CHEBI:29105"/>
        <label>2</label>
    </ligand>
</feature>
<keyword evidence="7 11" id="KW-0862">Zinc</keyword>
<dbReference type="GO" id="GO:0006269">
    <property type="term" value="P:DNA replication, synthesis of primer"/>
    <property type="evidence" value="ECO:0007669"/>
    <property type="project" value="UniProtKB-KW"/>
</dbReference>
<organism evidence="15 16">
    <name type="scientific">Candidatus Sungbacteria bacterium RIFCSPHIGHO2_02_FULL_49_12</name>
    <dbReference type="NCBI Taxonomy" id="1802271"/>
    <lineage>
        <taxon>Bacteria</taxon>
        <taxon>Candidatus Sungiibacteriota</taxon>
    </lineage>
</organism>
<dbReference type="GO" id="GO:0006310">
    <property type="term" value="P:DNA recombination"/>
    <property type="evidence" value="ECO:0007669"/>
    <property type="project" value="InterPro"/>
</dbReference>
<dbReference type="GO" id="GO:0003677">
    <property type="term" value="F:DNA binding"/>
    <property type="evidence" value="ECO:0007669"/>
    <property type="project" value="UniProtKB-UniRule"/>
</dbReference>
<evidence type="ECO:0000259" key="14">
    <source>
        <dbReference type="Pfam" id="PF18319"/>
    </source>
</evidence>
<dbReference type="InterPro" id="IPR005259">
    <property type="entry name" value="PriA"/>
</dbReference>
<gene>
    <name evidence="11" type="primary">priA</name>
    <name evidence="15" type="ORF">A3C11_00315</name>
</gene>
<dbReference type="Pfam" id="PF18319">
    <property type="entry name" value="Zn_ribbon_PriA"/>
    <property type="match status" value="1"/>
</dbReference>
<keyword evidence="6" id="KW-0347">Helicase</keyword>
<dbReference type="GO" id="GO:0043138">
    <property type="term" value="F:3'-5' DNA helicase activity"/>
    <property type="evidence" value="ECO:0007669"/>
    <property type="project" value="TreeGrafter"/>
</dbReference>
<dbReference type="Pfam" id="PF17764">
    <property type="entry name" value="PriA_3primeBD"/>
    <property type="match status" value="1"/>
</dbReference>
<accession>A0A1G2KQL8</accession>
<dbReference type="GO" id="GO:0006270">
    <property type="term" value="P:DNA replication initiation"/>
    <property type="evidence" value="ECO:0007669"/>
    <property type="project" value="TreeGrafter"/>
</dbReference>
<feature type="binding site" evidence="11">
    <location>
        <position position="386"/>
    </location>
    <ligand>
        <name>Zn(2+)</name>
        <dbReference type="ChEBI" id="CHEBI:29105"/>
        <label>2</label>
    </ligand>
</feature>
<dbReference type="GO" id="GO:0005524">
    <property type="term" value="F:ATP binding"/>
    <property type="evidence" value="ECO:0007669"/>
    <property type="project" value="UniProtKB-UniRule"/>
</dbReference>
<dbReference type="InterPro" id="IPR041236">
    <property type="entry name" value="PriA_C"/>
</dbReference>
<evidence type="ECO:0000259" key="12">
    <source>
        <dbReference type="Pfam" id="PF17764"/>
    </source>
</evidence>
<dbReference type="EMBL" id="MHQJ01000009">
    <property type="protein sequence ID" value="OHA01720.1"/>
    <property type="molecule type" value="Genomic_DNA"/>
</dbReference>
<evidence type="ECO:0000256" key="1">
    <source>
        <dbReference type="ARBA" id="ARBA00022515"/>
    </source>
</evidence>
<dbReference type="GO" id="GO:0008270">
    <property type="term" value="F:zinc ion binding"/>
    <property type="evidence" value="ECO:0007669"/>
    <property type="project" value="UniProtKB-UniRule"/>
</dbReference>
<evidence type="ECO:0000256" key="4">
    <source>
        <dbReference type="ARBA" id="ARBA00022741"/>
    </source>
</evidence>
<protein>
    <recommendedName>
        <fullName evidence="11">Probable replication restart protein PriA</fullName>
    </recommendedName>
    <alternativeName>
        <fullName evidence="11">Putative ATP-dependent DNA helicase PriA</fullName>
    </alternativeName>
</protein>
<evidence type="ECO:0000256" key="5">
    <source>
        <dbReference type="ARBA" id="ARBA00022801"/>
    </source>
</evidence>
<feature type="binding site" evidence="11">
    <location>
        <position position="364"/>
    </location>
    <ligand>
        <name>Zn(2+)</name>
        <dbReference type="ChEBI" id="CHEBI:29105"/>
        <label>2</label>
    </ligand>
</feature>
<dbReference type="STRING" id="1802271.A3C11_00315"/>
<keyword evidence="2 11" id="KW-0235">DNA replication</keyword>
<evidence type="ECO:0000256" key="8">
    <source>
        <dbReference type="ARBA" id="ARBA00022840"/>
    </source>
</evidence>
<comment type="caution">
    <text evidence="15">The sequence shown here is derived from an EMBL/GenBank/DDBJ whole genome shotgun (WGS) entry which is preliminary data.</text>
</comment>
<dbReference type="InterPro" id="IPR040498">
    <property type="entry name" value="PriA_CRR"/>
</dbReference>
<comment type="function">
    <text evidence="11">Initiates the restart of stalled replication forks, which reloads the replicative helicase on sites other than the origin of replication. Recognizes and binds to abandoned replication forks and remodels them to uncover a helicase loading site. Promotes assembly of the primosome at these replication forks.</text>
</comment>
<dbReference type="PANTHER" id="PTHR30580:SF0">
    <property type="entry name" value="PRIMOSOMAL PROTEIN N"/>
    <property type="match status" value="1"/>
</dbReference>
<keyword evidence="9 11" id="KW-0238">DNA-binding</keyword>
<feature type="binding site" evidence="11">
    <location>
        <position position="383"/>
    </location>
    <ligand>
        <name>Zn(2+)</name>
        <dbReference type="ChEBI" id="CHEBI:29105"/>
        <label>2</label>
    </ligand>
</feature>
<evidence type="ECO:0000256" key="7">
    <source>
        <dbReference type="ARBA" id="ARBA00022833"/>
    </source>
</evidence>
<evidence type="ECO:0000313" key="16">
    <source>
        <dbReference type="Proteomes" id="UP000177362"/>
    </source>
</evidence>
<dbReference type="HAMAP" id="MF_00983">
    <property type="entry name" value="PriA"/>
    <property type="match status" value="1"/>
</dbReference>
<dbReference type="InterPro" id="IPR041222">
    <property type="entry name" value="PriA_3primeBD"/>
</dbReference>
<feature type="domain" description="PriA DNA helicase Cys-rich region (CRR)" evidence="14">
    <location>
        <begin position="361"/>
        <end position="391"/>
    </location>
</feature>
<dbReference type="GO" id="GO:0006302">
    <property type="term" value="P:double-strand break repair"/>
    <property type="evidence" value="ECO:0007669"/>
    <property type="project" value="InterPro"/>
</dbReference>
<dbReference type="PANTHER" id="PTHR30580">
    <property type="entry name" value="PRIMOSOMAL PROTEIN N"/>
    <property type="match status" value="1"/>
</dbReference>
<comment type="subunit">
    <text evidence="11">Component of the replication restart primosome.</text>
</comment>
<evidence type="ECO:0000256" key="6">
    <source>
        <dbReference type="ARBA" id="ARBA00022806"/>
    </source>
</evidence>
<dbReference type="NCBIfam" id="TIGR00595">
    <property type="entry name" value="priA"/>
    <property type="match status" value="1"/>
</dbReference>
<dbReference type="InterPro" id="IPR042115">
    <property type="entry name" value="PriA_3primeBD_sf"/>
</dbReference>
<feature type="domain" description="Primosomal protein N' 3' DNA-binding" evidence="12">
    <location>
        <begin position="13"/>
        <end position="108"/>
    </location>
</feature>
<evidence type="ECO:0000313" key="15">
    <source>
        <dbReference type="EMBL" id="OHA01720.1"/>
    </source>
</evidence>
<feature type="binding site" evidence="11">
    <location>
        <position position="352"/>
    </location>
    <ligand>
        <name>Zn(2+)</name>
        <dbReference type="ChEBI" id="CHEBI:29105"/>
        <label>1</label>
    </ligand>
</feature>
<dbReference type="SUPFAM" id="SSF161219">
    <property type="entry name" value="CHY zinc finger-like"/>
    <property type="match status" value="1"/>
</dbReference>
<feature type="binding site" evidence="11">
    <location>
        <position position="396"/>
    </location>
    <ligand>
        <name>Zn(2+)</name>
        <dbReference type="ChEBI" id="CHEBI:29105"/>
        <label>1</label>
    </ligand>
</feature>
<feature type="binding site" evidence="11">
    <location>
        <position position="355"/>
    </location>
    <ligand>
        <name>Zn(2+)</name>
        <dbReference type="ChEBI" id="CHEBI:29105"/>
        <label>1</label>
    </ligand>
</feature>
<keyword evidence="1 11" id="KW-0639">Primosome</keyword>
<evidence type="ECO:0000256" key="2">
    <source>
        <dbReference type="ARBA" id="ARBA00022705"/>
    </source>
</evidence>
<dbReference type="Gene3D" id="3.40.1440.60">
    <property type="entry name" value="PriA, 3(prime) DNA-binding domain"/>
    <property type="match status" value="1"/>
</dbReference>
<dbReference type="GO" id="GO:1990077">
    <property type="term" value="C:primosome complex"/>
    <property type="evidence" value="ECO:0007669"/>
    <property type="project" value="UniProtKB-UniRule"/>
</dbReference>
<keyword evidence="3 11" id="KW-0479">Metal-binding</keyword>
<evidence type="ECO:0000256" key="10">
    <source>
        <dbReference type="ARBA" id="ARBA00023235"/>
    </source>
</evidence>
<dbReference type="Gene3D" id="3.40.50.300">
    <property type="entry name" value="P-loop containing nucleotide triphosphate hydrolases"/>
    <property type="match status" value="1"/>
</dbReference>
<evidence type="ECO:0000259" key="13">
    <source>
        <dbReference type="Pfam" id="PF18074"/>
    </source>
</evidence>
<feature type="domain" description="Primosomal protein N C-terminal" evidence="13">
    <location>
        <begin position="547"/>
        <end position="637"/>
    </location>
</feature>
<reference evidence="15 16" key="1">
    <citation type="journal article" date="2016" name="Nat. Commun.">
        <title>Thousands of microbial genomes shed light on interconnected biogeochemical processes in an aquifer system.</title>
        <authorList>
            <person name="Anantharaman K."/>
            <person name="Brown C.T."/>
            <person name="Hug L.A."/>
            <person name="Sharon I."/>
            <person name="Castelle C.J."/>
            <person name="Probst A.J."/>
            <person name="Thomas B.C."/>
            <person name="Singh A."/>
            <person name="Wilkins M.J."/>
            <person name="Karaoz U."/>
            <person name="Brodie E.L."/>
            <person name="Williams K.H."/>
            <person name="Hubbard S.S."/>
            <person name="Banfield J.F."/>
        </authorList>
    </citation>
    <scope>NUCLEOTIDE SEQUENCE [LARGE SCALE GENOMIC DNA]</scope>
</reference>
<evidence type="ECO:0000256" key="11">
    <source>
        <dbReference type="HAMAP-Rule" id="MF_00983"/>
    </source>
</evidence>
<evidence type="ECO:0000256" key="9">
    <source>
        <dbReference type="ARBA" id="ARBA00023125"/>
    </source>
</evidence>
<dbReference type="Proteomes" id="UP000177362">
    <property type="component" value="Unassembled WGS sequence"/>
</dbReference>
<name>A0A1G2KQL8_9BACT</name>
<feature type="binding site" evidence="11">
    <location>
        <position position="399"/>
    </location>
    <ligand>
        <name>Zn(2+)</name>
        <dbReference type="ChEBI" id="CHEBI:29105"/>
        <label>1</label>
    </ligand>
</feature>
<sequence>MFLIEVIPFARLPRVLPDTFSYFSAISLTRGAVVEIEVRQRKLLGIVLSAESVKDAKQELRTASFMLKKIGRIVSEKPLLNERDWELLRWFSGHYLTTPATVLRLLMPTFAFSHQNILNWPIRKEIEKKDSSQLELLIGEGAAALYQNQIEKTFARGDQALIITPDLAKAEIIRESISHKIPEHALFSVESRAPVAELRHAWHFARNGDPAVIIGARLPLFFPYQKLGLIIFDDDSSPAHKSWDQHPRYHARDIAAKLHELHGGTFIIVGAPPSIDAYATAKNDARATVVILPAARPPPVSLFVEMENEIREAGEFVALSQVLKDKLRAVLLDAGRAFLFVNRRGFAPFVLCQNCGESFRCHSCSVPLVYHAQESLREPTLLCHHCGAKNPAPDTCDKCGSHRLKPYGIGIERIARDIKKLFPGIATILISADNVKKPADAKKIAHRLTQSAPYIVIGTERALAGVNLPPVELTAIISVDTTLSLPDYAQDERLYRILSLTRGLATKHFIFQSYAKEPDILRDLFHGTFEHFAEKELKERRKFGYPPFSELLKLTVRGHVRERTLQDVKELYKSLVFACTRLPAGAAEVTNPYPAYVEKEKGSFIFHILIKILDRPHAKELKVILNQYIGPAVEIDVGPLTLL</sequence>
<keyword evidence="8 11" id="KW-0067">ATP-binding</keyword>
<dbReference type="InterPro" id="IPR027417">
    <property type="entry name" value="P-loop_NTPase"/>
</dbReference>
<comment type="cofactor">
    <cofactor evidence="11">
        <name>Zn(2+)</name>
        <dbReference type="ChEBI" id="CHEBI:29105"/>
    </cofactor>
    <text evidence="11">Binds 2 zinc ions per subunit.</text>
</comment>
<proteinExistence type="inferred from homology"/>
<evidence type="ECO:0000256" key="3">
    <source>
        <dbReference type="ARBA" id="ARBA00022723"/>
    </source>
</evidence>
<comment type="caution">
    <text evidence="11">As this protein does not have any detectable helicase domains, it probably does not have helicase activity.</text>
</comment>